<dbReference type="InterPro" id="IPR020846">
    <property type="entry name" value="MFS_dom"/>
</dbReference>
<dbReference type="GO" id="GO:0022857">
    <property type="term" value="F:transmembrane transporter activity"/>
    <property type="evidence" value="ECO:0007669"/>
    <property type="project" value="InterPro"/>
</dbReference>
<dbReference type="Gene3D" id="1.20.1250.20">
    <property type="entry name" value="MFS general substrate transporter like domains"/>
    <property type="match status" value="1"/>
</dbReference>
<sequence length="147" mass="15439">MISVAVAGVMIRTVGFRAMNNIPRILLAAPAAGLMGLSLLCLSFSSSWFSFVVFGLIYGFGIGAGFPTDLSLIGDLLSIEYHPKATGSLLLAIDLGWVITPLIFGSISPLLGASGAFRLIGILVLAGAAAMQLLCWMPLHKCLKEEV</sequence>
<keyword evidence="1" id="KW-0812">Transmembrane</keyword>
<dbReference type="Pfam" id="PF07690">
    <property type="entry name" value="MFS_1"/>
    <property type="match status" value="1"/>
</dbReference>
<evidence type="ECO:0000259" key="2">
    <source>
        <dbReference type="PROSITE" id="PS50850"/>
    </source>
</evidence>
<dbReference type="PROSITE" id="PS50850">
    <property type="entry name" value="MFS"/>
    <property type="match status" value="1"/>
</dbReference>
<dbReference type="InterPro" id="IPR011701">
    <property type="entry name" value="MFS"/>
</dbReference>
<keyword evidence="1" id="KW-0472">Membrane</keyword>
<feature type="transmembrane region" description="Helical" evidence="1">
    <location>
        <begin position="117"/>
        <end position="139"/>
    </location>
</feature>
<evidence type="ECO:0000256" key="1">
    <source>
        <dbReference type="SAM" id="Phobius"/>
    </source>
</evidence>
<organism evidence="3">
    <name type="scientific">bioreactor metagenome</name>
    <dbReference type="NCBI Taxonomy" id="1076179"/>
    <lineage>
        <taxon>unclassified sequences</taxon>
        <taxon>metagenomes</taxon>
        <taxon>ecological metagenomes</taxon>
    </lineage>
</organism>
<accession>A0A645JP55</accession>
<dbReference type="EMBL" id="VSSQ01146984">
    <property type="protein sequence ID" value="MPN65107.1"/>
    <property type="molecule type" value="Genomic_DNA"/>
</dbReference>
<dbReference type="AlphaFoldDB" id="A0A645JP55"/>
<reference evidence="3" key="1">
    <citation type="submission" date="2019-08" db="EMBL/GenBank/DDBJ databases">
        <authorList>
            <person name="Kucharzyk K."/>
            <person name="Murdoch R.W."/>
            <person name="Higgins S."/>
            <person name="Loffler F."/>
        </authorList>
    </citation>
    <scope>NUCLEOTIDE SEQUENCE</scope>
</reference>
<feature type="domain" description="Major facilitator superfamily (MFS) profile" evidence="2">
    <location>
        <begin position="1"/>
        <end position="147"/>
    </location>
</feature>
<keyword evidence="1" id="KW-1133">Transmembrane helix</keyword>
<dbReference type="SUPFAM" id="SSF103473">
    <property type="entry name" value="MFS general substrate transporter"/>
    <property type="match status" value="1"/>
</dbReference>
<gene>
    <name evidence="3" type="ORF">SDC9_212886</name>
</gene>
<feature type="transmembrane region" description="Helical" evidence="1">
    <location>
        <begin position="25"/>
        <end position="45"/>
    </location>
</feature>
<proteinExistence type="predicted"/>
<feature type="transmembrane region" description="Helical" evidence="1">
    <location>
        <begin position="89"/>
        <end position="111"/>
    </location>
</feature>
<comment type="caution">
    <text evidence="3">The sequence shown here is derived from an EMBL/GenBank/DDBJ whole genome shotgun (WGS) entry which is preliminary data.</text>
</comment>
<name>A0A645JP55_9ZZZZ</name>
<evidence type="ECO:0000313" key="3">
    <source>
        <dbReference type="EMBL" id="MPN65107.1"/>
    </source>
</evidence>
<dbReference type="InterPro" id="IPR036259">
    <property type="entry name" value="MFS_trans_sf"/>
</dbReference>
<protein>
    <recommendedName>
        <fullName evidence="2">Major facilitator superfamily (MFS) profile domain-containing protein</fullName>
    </recommendedName>
</protein>
<feature type="transmembrane region" description="Helical" evidence="1">
    <location>
        <begin position="51"/>
        <end position="77"/>
    </location>
</feature>